<accession>A0A1U9VEG9</accession>
<name>A0A1U9VEG9_9RALS</name>
<dbReference type="Proteomes" id="UP000189628">
    <property type="component" value="Chromosome"/>
</dbReference>
<dbReference type="EMBL" id="CP019911">
    <property type="protein sequence ID" value="AQW29080.1"/>
    <property type="molecule type" value="Genomic_DNA"/>
</dbReference>
<proteinExistence type="predicted"/>
<evidence type="ECO:0000313" key="2">
    <source>
        <dbReference type="Proteomes" id="UP000189628"/>
    </source>
</evidence>
<organism evidence="1 2">
    <name type="scientific">blood disease bacterium A2-HR MARDI</name>
    <dbReference type="NCBI Taxonomy" id="1944648"/>
    <lineage>
        <taxon>Bacteria</taxon>
        <taxon>Pseudomonadati</taxon>
        <taxon>Pseudomonadota</taxon>
        <taxon>Betaproteobacteria</taxon>
        <taxon>Burkholderiales</taxon>
        <taxon>Burkholderiaceae</taxon>
        <taxon>Ralstonia</taxon>
        <taxon>Ralstonia solanacearum species complex</taxon>
    </lineage>
</organism>
<evidence type="ECO:0000313" key="1">
    <source>
        <dbReference type="EMBL" id="AQW29080.1"/>
    </source>
</evidence>
<protein>
    <submittedName>
        <fullName evidence="1">Uncharacterized protein</fullName>
    </submittedName>
</protein>
<dbReference type="AlphaFoldDB" id="A0A1U9VEG9"/>
<sequence length="125" mass="13791">MFEATHSTAFRALPTTAGNLLLDFCHATSFYIDLSRSIDIDVLPQWFGGSTRHKSAKAFQAITAPPAVRTFISKVSDISGIQFIFKRTRFVVRPILKRDEGKDVSVAYGNISDAVTIKVLSVVLN</sequence>
<gene>
    <name evidence="1" type="ORF">B0B51_02965</name>
</gene>
<reference evidence="1 2" key="1">
    <citation type="submission" date="2017-02" db="EMBL/GenBank/DDBJ databases">
        <title>Blood Disease Bacterium A2-HR MARDI.</title>
        <authorList>
            <person name="Badrun R."/>
            <person name="Abu Bakar N."/>
            <person name="Laboh R."/>
        </authorList>
    </citation>
    <scope>NUCLEOTIDE SEQUENCE [LARGE SCALE GENOMIC DNA]</scope>
    <source>
        <strain evidence="1 2">A2-HR MARDI</strain>
    </source>
</reference>